<keyword evidence="10" id="KW-0456">Lyase</keyword>
<evidence type="ECO:0000256" key="8">
    <source>
        <dbReference type="ARBA" id="ARBA00023125"/>
    </source>
</evidence>
<keyword evidence="3" id="KW-0479">Metal-binding</keyword>
<keyword evidence="8" id="KW-0238">DNA-binding</keyword>
<evidence type="ECO:0000256" key="3">
    <source>
        <dbReference type="ARBA" id="ARBA00022723"/>
    </source>
</evidence>
<feature type="region of interest" description="Disordered" evidence="14">
    <location>
        <begin position="58"/>
        <end position="82"/>
    </location>
</feature>
<keyword evidence="12" id="KW-0326">Glycosidase</keyword>
<dbReference type="Pfam" id="PF01149">
    <property type="entry name" value="Fapy_DNA_glyco"/>
    <property type="match status" value="1"/>
</dbReference>
<dbReference type="Gene3D" id="1.10.8.50">
    <property type="match status" value="1"/>
</dbReference>
<dbReference type="Proteomes" id="UP001422074">
    <property type="component" value="Unassembled WGS sequence"/>
</dbReference>
<evidence type="ECO:0000256" key="4">
    <source>
        <dbReference type="ARBA" id="ARBA00022763"/>
    </source>
</evidence>
<dbReference type="SUPFAM" id="SSF81624">
    <property type="entry name" value="N-terminal domain of MutM-like DNA repair proteins"/>
    <property type="match status" value="1"/>
</dbReference>
<feature type="domain" description="Formamidopyrimidine-DNA glycosylase catalytic" evidence="16">
    <location>
        <begin position="2"/>
        <end position="157"/>
    </location>
</feature>
<protein>
    <recommendedName>
        <fullName evidence="2">DNA-(apurinic or apyrimidinic site) lyase</fullName>
        <ecNumber evidence="2">4.2.99.18</ecNumber>
    </recommendedName>
</protein>
<evidence type="ECO:0000256" key="14">
    <source>
        <dbReference type="SAM" id="MobiDB-lite"/>
    </source>
</evidence>
<dbReference type="Gene3D" id="3.20.190.10">
    <property type="entry name" value="MutM-like, N-terminal"/>
    <property type="match status" value="1"/>
</dbReference>
<reference evidence="17 18" key="1">
    <citation type="submission" date="2024-05" db="EMBL/GenBank/DDBJ databases">
        <title>Sinomonas sp. nov., isolated from a waste landfill.</title>
        <authorList>
            <person name="Zhao Y."/>
        </authorList>
    </citation>
    <scope>NUCLEOTIDE SEQUENCE [LARGE SCALE GENOMIC DNA]</scope>
    <source>
        <strain evidence="17 18">CCTCC AB2014300</strain>
    </source>
</reference>
<dbReference type="InterPro" id="IPR000214">
    <property type="entry name" value="Znf_DNA_glyclase/AP_lyase"/>
</dbReference>
<dbReference type="PANTHER" id="PTHR42697:SF1">
    <property type="entry name" value="ENDONUCLEASE 8"/>
    <property type="match status" value="1"/>
</dbReference>
<evidence type="ECO:0000256" key="7">
    <source>
        <dbReference type="ARBA" id="ARBA00022833"/>
    </source>
</evidence>
<dbReference type="InterPro" id="IPR010979">
    <property type="entry name" value="Ribosomal_uS13-like_H2TH"/>
</dbReference>
<keyword evidence="4" id="KW-0227">DNA damage</keyword>
<dbReference type="SUPFAM" id="SSF46946">
    <property type="entry name" value="S13-like H2TH domain"/>
    <property type="match status" value="1"/>
</dbReference>
<evidence type="ECO:0000256" key="5">
    <source>
        <dbReference type="ARBA" id="ARBA00022771"/>
    </source>
</evidence>
<dbReference type="SMART" id="SM00898">
    <property type="entry name" value="Fapy_DNA_glyco"/>
    <property type="match status" value="1"/>
</dbReference>
<evidence type="ECO:0000256" key="10">
    <source>
        <dbReference type="ARBA" id="ARBA00023239"/>
    </source>
</evidence>
<feature type="domain" description="FPG-type" evidence="15">
    <location>
        <begin position="248"/>
        <end position="296"/>
    </location>
</feature>
<dbReference type="SMART" id="SM01232">
    <property type="entry name" value="H2TH"/>
    <property type="match status" value="1"/>
</dbReference>
<dbReference type="CDD" id="cd08971">
    <property type="entry name" value="AcNei2_N"/>
    <property type="match status" value="1"/>
</dbReference>
<evidence type="ECO:0000256" key="6">
    <source>
        <dbReference type="ARBA" id="ARBA00022801"/>
    </source>
</evidence>
<comment type="similarity">
    <text evidence="1">Belongs to the FPG family.</text>
</comment>
<evidence type="ECO:0000313" key="18">
    <source>
        <dbReference type="Proteomes" id="UP001422074"/>
    </source>
</evidence>
<evidence type="ECO:0000256" key="9">
    <source>
        <dbReference type="ARBA" id="ARBA00023204"/>
    </source>
</evidence>
<dbReference type="PROSITE" id="PS51066">
    <property type="entry name" value="ZF_FPG_2"/>
    <property type="match status" value="1"/>
</dbReference>
<organism evidence="17 18">
    <name type="scientific">Sinomonas halotolerans</name>
    <dbReference type="NCBI Taxonomy" id="1644133"/>
    <lineage>
        <taxon>Bacteria</taxon>
        <taxon>Bacillati</taxon>
        <taxon>Actinomycetota</taxon>
        <taxon>Actinomycetes</taxon>
        <taxon>Micrococcales</taxon>
        <taxon>Micrococcaceae</taxon>
        <taxon>Sinomonas</taxon>
    </lineage>
</organism>
<dbReference type="EMBL" id="JBDFRB010000007">
    <property type="protein sequence ID" value="MEN2744823.1"/>
    <property type="molecule type" value="Genomic_DNA"/>
</dbReference>
<comment type="caution">
    <text evidence="17">The sequence shown here is derived from an EMBL/GenBank/DDBJ whole genome shotgun (WGS) entry which is preliminary data.</text>
</comment>
<keyword evidence="18" id="KW-1185">Reference proteome</keyword>
<evidence type="ECO:0000313" key="17">
    <source>
        <dbReference type="EMBL" id="MEN2744823.1"/>
    </source>
</evidence>
<dbReference type="InterPro" id="IPR044090">
    <property type="entry name" value="Nei2_N"/>
</dbReference>
<dbReference type="InterPro" id="IPR015886">
    <property type="entry name" value="H2TH_FPG"/>
</dbReference>
<evidence type="ECO:0000256" key="2">
    <source>
        <dbReference type="ARBA" id="ARBA00012720"/>
    </source>
</evidence>
<keyword evidence="5 13" id="KW-0863">Zinc-finger</keyword>
<dbReference type="InterPro" id="IPR035937">
    <property type="entry name" value="FPG_N"/>
</dbReference>
<dbReference type="RefSeq" id="WP_345885118.1">
    <property type="nucleotide sequence ID" value="NZ_JBDFRB010000007.1"/>
</dbReference>
<gene>
    <name evidence="17" type="ORF">ABCQ75_09755</name>
</gene>
<sequence>MPEGDNVYQAARRMHAALAGKRLAASDFRVPAFATLDLTGWTVLEVVSRGKHLLHRLAPPEEGASGHASSGTWPRDGREVATRGDGRLSVHSHLSMEGAWDVYPPGKRWRRPAHTARAVLTAEDGTSAVGFSLGLLEVVATAEEGEAVGHLGPDLLGRDWDAALAESNLRAEPARAVGHALLDQRNLAGIGNIYRCELCFLGRVHPATPVGEVPDLPGIVAMAKRLLEANKDRSRNTVGGYGPRNGTWVYGRAGQPCLRCRTRVQHATLGGRDGPTAPDGRDEFERDIWFCPSCQPLR</sequence>
<dbReference type="EC" id="4.2.99.18" evidence="2"/>
<evidence type="ECO:0000259" key="15">
    <source>
        <dbReference type="PROSITE" id="PS51066"/>
    </source>
</evidence>
<dbReference type="SUPFAM" id="SSF57716">
    <property type="entry name" value="Glucocorticoid receptor-like (DNA-binding domain)"/>
    <property type="match status" value="1"/>
</dbReference>
<evidence type="ECO:0000256" key="13">
    <source>
        <dbReference type="PROSITE-ProRule" id="PRU00391"/>
    </source>
</evidence>
<keyword evidence="11" id="KW-0511">Multifunctional enzyme</keyword>
<name>A0ABU9X409_9MICC</name>
<dbReference type="PANTHER" id="PTHR42697">
    <property type="entry name" value="ENDONUCLEASE 8"/>
    <property type="match status" value="1"/>
</dbReference>
<keyword evidence="6" id="KW-0378">Hydrolase</keyword>
<evidence type="ECO:0000256" key="12">
    <source>
        <dbReference type="ARBA" id="ARBA00023295"/>
    </source>
</evidence>
<evidence type="ECO:0000259" key="16">
    <source>
        <dbReference type="PROSITE" id="PS51068"/>
    </source>
</evidence>
<dbReference type="InterPro" id="IPR012319">
    <property type="entry name" value="FPG_cat"/>
</dbReference>
<keyword evidence="7" id="KW-0862">Zinc</keyword>
<dbReference type="PROSITE" id="PS51068">
    <property type="entry name" value="FPG_CAT"/>
    <property type="match status" value="1"/>
</dbReference>
<keyword evidence="9" id="KW-0234">DNA repair</keyword>
<dbReference type="Pfam" id="PF06831">
    <property type="entry name" value="H2TH"/>
    <property type="match status" value="1"/>
</dbReference>
<evidence type="ECO:0000256" key="11">
    <source>
        <dbReference type="ARBA" id="ARBA00023268"/>
    </source>
</evidence>
<evidence type="ECO:0000256" key="1">
    <source>
        <dbReference type="ARBA" id="ARBA00009409"/>
    </source>
</evidence>
<accession>A0ABU9X409</accession>
<proteinExistence type="inferred from homology"/>